<dbReference type="InterPro" id="IPR011990">
    <property type="entry name" value="TPR-like_helical_dom_sf"/>
</dbReference>
<accession>X0U4W6</accession>
<reference evidence="1" key="1">
    <citation type="journal article" date="2014" name="Front. Microbiol.">
        <title>High frequency of phylogenetically diverse reductive dehalogenase-homologous genes in deep subseafloor sedimentary metagenomes.</title>
        <authorList>
            <person name="Kawai M."/>
            <person name="Futagami T."/>
            <person name="Toyoda A."/>
            <person name="Takaki Y."/>
            <person name="Nishi S."/>
            <person name="Hori S."/>
            <person name="Arai W."/>
            <person name="Tsubouchi T."/>
            <person name="Morono Y."/>
            <person name="Uchiyama I."/>
            <person name="Ito T."/>
            <person name="Fujiyama A."/>
            <person name="Inagaki F."/>
            <person name="Takami H."/>
        </authorList>
    </citation>
    <scope>NUCLEOTIDE SEQUENCE</scope>
    <source>
        <strain evidence="1">Expedition CK06-06</strain>
    </source>
</reference>
<dbReference type="EMBL" id="BARS01026400">
    <property type="protein sequence ID" value="GAG00600.1"/>
    <property type="molecule type" value="Genomic_DNA"/>
</dbReference>
<sequence length="60" mass="7009">AYKQSINYEPNYPTSHFNLARLYLKFNRNDEAGKELKLTIEIDPKGFYGNEASRLLKSIK</sequence>
<dbReference type="AlphaFoldDB" id="X0U4W6"/>
<gene>
    <name evidence="1" type="ORF">S01H1_41608</name>
</gene>
<protein>
    <submittedName>
        <fullName evidence="1">Uncharacterized protein</fullName>
    </submittedName>
</protein>
<proteinExistence type="predicted"/>
<dbReference type="PROSITE" id="PS50005">
    <property type="entry name" value="TPR"/>
    <property type="match status" value="1"/>
</dbReference>
<dbReference type="Pfam" id="PF13431">
    <property type="entry name" value="TPR_17"/>
    <property type="match status" value="1"/>
</dbReference>
<dbReference type="SUPFAM" id="SSF48452">
    <property type="entry name" value="TPR-like"/>
    <property type="match status" value="1"/>
</dbReference>
<evidence type="ECO:0000313" key="1">
    <source>
        <dbReference type="EMBL" id="GAG00600.1"/>
    </source>
</evidence>
<dbReference type="InterPro" id="IPR019734">
    <property type="entry name" value="TPR_rpt"/>
</dbReference>
<dbReference type="Gene3D" id="1.25.40.10">
    <property type="entry name" value="Tetratricopeptide repeat domain"/>
    <property type="match status" value="1"/>
</dbReference>
<name>X0U4W6_9ZZZZ</name>
<feature type="non-terminal residue" evidence="1">
    <location>
        <position position="1"/>
    </location>
</feature>
<organism evidence="1">
    <name type="scientific">marine sediment metagenome</name>
    <dbReference type="NCBI Taxonomy" id="412755"/>
    <lineage>
        <taxon>unclassified sequences</taxon>
        <taxon>metagenomes</taxon>
        <taxon>ecological metagenomes</taxon>
    </lineage>
</organism>
<comment type="caution">
    <text evidence="1">The sequence shown here is derived from an EMBL/GenBank/DDBJ whole genome shotgun (WGS) entry which is preliminary data.</text>
</comment>